<name>A0A673ZC49_SALTR</name>
<feature type="domain" description="MD-2-related lipid-recognition" evidence="9">
    <location>
        <begin position="25"/>
        <end position="146"/>
    </location>
</feature>
<dbReference type="CDD" id="cd00916">
    <property type="entry name" value="Npc2_like"/>
    <property type="match status" value="1"/>
</dbReference>
<evidence type="ECO:0000256" key="5">
    <source>
        <dbReference type="ARBA" id="ARBA00022729"/>
    </source>
</evidence>
<dbReference type="PANTHER" id="PTHR11306">
    <property type="entry name" value="NIEMANN PICK TYPE C2 PROTEIN NPC2-RELATED"/>
    <property type="match status" value="1"/>
</dbReference>
<evidence type="ECO:0000256" key="3">
    <source>
        <dbReference type="ARBA" id="ARBA00021477"/>
    </source>
</evidence>
<dbReference type="SMART" id="SM00737">
    <property type="entry name" value="ML"/>
    <property type="match status" value="1"/>
</dbReference>
<dbReference type="Gene3D" id="2.60.40.770">
    <property type="match status" value="1"/>
</dbReference>
<feature type="chain" id="PRO_5025610315" description="NPC intracellular cholesterol transporter 2" evidence="8">
    <location>
        <begin position="21"/>
        <end position="150"/>
    </location>
</feature>
<dbReference type="InterPro" id="IPR033916">
    <property type="entry name" value="ML_Npc2-like"/>
</dbReference>
<keyword evidence="11" id="KW-1185">Reference proteome</keyword>
<feature type="signal peptide" evidence="8">
    <location>
        <begin position="1"/>
        <end position="20"/>
    </location>
</feature>
<protein>
    <recommendedName>
        <fullName evidence="3">NPC intracellular cholesterol transporter 2</fullName>
    </recommendedName>
    <alternativeName>
        <fullName evidence="7">Epididymal secretory protein E1</fullName>
    </alternativeName>
</protein>
<evidence type="ECO:0000256" key="4">
    <source>
        <dbReference type="ARBA" id="ARBA00022525"/>
    </source>
</evidence>
<evidence type="ECO:0000256" key="1">
    <source>
        <dbReference type="ARBA" id="ARBA00004613"/>
    </source>
</evidence>
<evidence type="ECO:0000259" key="9">
    <source>
        <dbReference type="SMART" id="SM00737"/>
    </source>
</evidence>
<dbReference type="Ensembl" id="ENSSTUT00000046152.1">
    <property type="protein sequence ID" value="ENSSTUP00000044210.1"/>
    <property type="gene ID" value="ENSSTUG00000018654.1"/>
</dbReference>
<gene>
    <name evidence="10" type="primary">NPC2</name>
    <name evidence="10" type="synonym">npc2.1</name>
</gene>
<dbReference type="OrthoDB" id="6489092at2759"/>
<evidence type="ECO:0000256" key="2">
    <source>
        <dbReference type="ARBA" id="ARBA00006370"/>
    </source>
</evidence>
<dbReference type="FunFam" id="2.60.40.770:FF:000001">
    <property type="entry name" value="NPC intracellular cholesterol transporter 2"/>
    <property type="match status" value="1"/>
</dbReference>
<dbReference type="FunCoup" id="A0A673ZC49">
    <property type="interactions" value="2434"/>
</dbReference>
<dbReference type="GeneID" id="115172604"/>
<evidence type="ECO:0000256" key="6">
    <source>
        <dbReference type="ARBA" id="ARBA00023157"/>
    </source>
</evidence>
<keyword evidence="6" id="KW-1015">Disulfide bond</keyword>
<dbReference type="AlphaFoldDB" id="A0A673ZC49"/>
<keyword evidence="5 8" id="KW-0732">Signal</keyword>
<dbReference type="GO" id="GO:0005576">
    <property type="term" value="C:extracellular region"/>
    <property type="evidence" value="ECO:0007669"/>
    <property type="project" value="UniProtKB-SubCell"/>
</dbReference>
<evidence type="ECO:0000256" key="7">
    <source>
        <dbReference type="ARBA" id="ARBA00032516"/>
    </source>
</evidence>
<reference evidence="10" key="1">
    <citation type="submission" date="2025-08" db="UniProtKB">
        <authorList>
            <consortium name="Ensembl"/>
        </authorList>
    </citation>
    <scope>IDENTIFICATION</scope>
</reference>
<dbReference type="GO" id="GO:0015485">
    <property type="term" value="F:cholesterol binding"/>
    <property type="evidence" value="ECO:0007669"/>
    <property type="project" value="TreeGrafter"/>
</dbReference>
<dbReference type="GO" id="GO:0007399">
    <property type="term" value="P:nervous system development"/>
    <property type="evidence" value="ECO:0007669"/>
    <property type="project" value="UniProtKB-ARBA"/>
</dbReference>
<dbReference type="RefSeq" id="XP_029586070.1">
    <property type="nucleotide sequence ID" value="XM_029730210.1"/>
</dbReference>
<dbReference type="InterPro" id="IPR003172">
    <property type="entry name" value="ML_dom"/>
</dbReference>
<dbReference type="PANTHER" id="PTHR11306:SF68">
    <property type="entry name" value="NPC INTRACELLULAR CHOLESTEROL TRANSPORTER 2"/>
    <property type="match status" value="1"/>
</dbReference>
<reference evidence="10" key="2">
    <citation type="submission" date="2025-09" db="UniProtKB">
        <authorList>
            <consortium name="Ensembl"/>
        </authorList>
    </citation>
    <scope>IDENTIFICATION</scope>
</reference>
<comment type="subcellular location">
    <subcellularLocation>
        <location evidence="1">Secreted</location>
    </subcellularLocation>
</comment>
<dbReference type="SUPFAM" id="SSF81296">
    <property type="entry name" value="E set domains"/>
    <property type="match status" value="1"/>
</dbReference>
<proteinExistence type="inferred from homology"/>
<dbReference type="GO" id="GO:0032367">
    <property type="term" value="P:intracellular cholesterol transport"/>
    <property type="evidence" value="ECO:0007669"/>
    <property type="project" value="InterPro"/>
</dbReference>
<dbReference type="KEGG" id="stru:115172604"/>
<dbReference type="InterPro" id="IPR014756">
    <property type="entry name" value="Ig_E-set"/>
</dbReference>
<dbReference type="GO" id="GO:0033344">
    <property type="term" value="P:cholesterol efflux"/>
    <property type="evidence" value="ECO:0007669"/>
    <property type="project" value="TreeGrafter"/>
</dbReference>
<evidence type="ECO:0000256" key="8">
    <source>
        <dbReference type="SAM" id="SignalP"/>
    </source>
</evidence>
<dbReference type="Proteomes" id="UP000472277">
    <property type="component" value="Chromosome 33"/>
</dbReference>
<evidence type="ECO:0000313" key="10">
    <source>
        <dbReference type="Ensembl" id="ENSSTUP00000044210.1"/>
    </source>
</evidence>
<organism evidence="10 11">
    <name type="scientific">Salmo trutta</name>
    <name type="common">Brown trout</name>
    <dbReference type="NCBI Taxonomy" id="8032"/>
    <lineage>
        <taxon>Eukaryota</taxon>
        <taxon>Metazoa</taxon>
        <taxon>Chordata</taxon>
        <taxon>Craniata</taxon>
        <taxon>Vertebrata</taxon>
        <taxon>Euteleostomi</taxon>
        <taxon>Actinopterygii</taxon>
        <taxon>Neopterygii</taxon>
        <taxon>Teleostei</taxon>
        <taxon>Protacanthopterygii</taxon>
        <taxon>Salmoniformes</taxon>
        <taxon>Salmonidae</taxon>
        <taxon>Salmoninae</taxon>
        <taxon>Salmo</taxon>
    </lineage>
</organism>
<dbReference type="OMA" id="QNLFCWE"/>
<sequence length="150" mass="16344">MDFHAASIIVLFSLIALTCAEPVKFVDCGSDVGKVVIVDIQPCPKQPCELHKGQAYAVNVTFNSAVESQTSKAIVHGVIAGVPIPFPIPIEDGCKSGIECPIQKAQSYHYVTQLPVKSEYPSIKLVVEWELRDDTGKDLFCIKFPVQIVS</sequence>
<keyword evidence="4" id="KW-0964">Secreted</keyword>
<dbReference type="InterPro" id="IPR039670">
    <property type="entry name" value="NPC2-like"/>
</dbReference>
<dbReference type="GeneTree" id="ENSGT00390000006223"/>
<accession>A0A673ZC49</accession>
<comment type="similarity">
    <text evidence="2">Belongs to the NPC2 family.</text>
</comment>
<dbReference type="CTD" id="282673"/>
<dbReference type="Pfam" id="PF02221">
    <property type="entry name" value="E1_DerP2_DerF2"/>
    <property type="match status" value="1"/>
</dbReference>
<evidence type="ECO:0000313" key="11">
    <source>
        <dbReference type="Proteomes" id="UP000472277"/>
    </source>
</evidence>
<dbReference type="InParanoid" id="A0A673ZC49"/>